<reference evidence="7 8" key="1">
    <citation type="submission" date="2020-08" db="EMBL/GenBank/DDBJ databases">
        <title>Plant Genome Project.</title>
        <authorList>
            <person name="Zhang R.-G."/>
        </authorList>
    </citation>
    <scope>NUCLEOTIDE SEQUENCE [LARGE SCALE GENOMIC DNA]</scope>
    <source>
        <tissue evidence="7">Rhizome</tissue>
    </source>
</reference>
<keyword evidence="8" id="KW-1185">Reference proteome</keyword>
<comment type="caution">
    <text evidence="7">The sequence shown here is derived from an EMBL/GenBank/DDBJ whole genome shotgun (WGS) entry which is preliminary data.</text>
</comment>
<accession>A0A8J5HYF0</accession>
<comment type="similarity">
    <text evidence="2 6">Belongs to the plant cysteine rich small secretory peptide family. Epidermal patterning factor subfamily.</text>
</comment>
<protein>
    <recommendedName>
        <fullName evidence="6">Epidermal patterning factor-like protein</fullName>
    </recommendedName>
</protein>
<dbReference type="Proteomes" id="UP000734854">
    <property type="component" value="Unassembled WGS sequence"/>
</dbReference>
<dbReference type="EMBL" id="JACMSC010000001">
    <property type="protein sequence ID" value="KAG6538282.1"/>
    <property type="molecule type" value="Genomic_DNA"/>
</dbReference>
<feature type="chain" id="PRO_5035342790" description="Epidermal patterning factor-like protein" evidence="6">
    <location>
        <begin position="35"/>
        <end position="114"/>
    </location>
</feature>
<dbReference type="Pfam" id="PF17181">
    <property type="entry name" value="EPF"/>
    <property type="match status" value="1"/>
</dbReference>
<evidence type="ECO:0000256" key="3">
    <source>
        <dbReference type="ARBA" id="ARBA00022525"/>
    </source>
</evidence>
<dbReference type="PANTHER" id="PTHR33109">
    <property type="entry name" value="EPIDERMAL PATTERNING FACTOR-LIKE PROTEIN 4"/>
    <property type="match status" value="1"/>
</dbReference>
<keyword evidence="5" id="KW-1015">Disulfide bond</keyword>
<evidence type="ECO:0000256" key="6">
    <source>
        <dbReference type="RuleBase" id="RU367102"/>
    </source>
</evidence>
<comment type="function">
    <text evidence="6">Controls stomatal patterning.</text>
</comment>
<evidence type="ECO:0000256" key="2">
    <source>
        <dbReference type="ARBA" id="ARBA00008127"/>
    </source>
</evidence>
<keyword evidence="4 6" id="KW-0732">Signal</keyword>
<feature type="signal peptide" evidence="6">
    <location>
        <begin position="1"/>
        <end position="34"/>
    </location>
</feature>
<keyword evidence="6" id="KW-0217">Developmental protein</keyword>
<sequence>MEWKGSAKTVIAFKMVLLFFLSFCILLVLDLAAGNCSSVSACSGGDHNLEWKFQLQGSGSWPPKCTSRCGTCTPCSPVHVSVPPRQQQKQKKADAAEYYPEAWRCRCGGRLYVP</sequence>
<comment type="subcellular location">
    <subcellularLocation>
        <location evidence="1 6">Secreted</location>
    </subcellularLocation>
</comment>
<evidence type="ECO:0000313" key="7">
    <source>
        <dbReference type="EMBL" id="KAG6538282.1"/>
    </source>
</evidence>
<evidence type="ECO:0000256" key="4">
    <source>
        <dbReference type="ARBA" id="ARBA00022729"/>
    </source>
</evidence>
<dbReference type="GO" id="GO:0005576">
    <property type="term" value="C:extracellular region"/>
    <property type="evidence" value="ECO:0007669"/>
    <property type="project" value="UniProtKB-SubCell"/>
</dbReference>
<dbReference type="PANTHER" id="PTHR33109:SF4">
    <property type="entry name" value="EPIDERMAL PATTERNING FACTOR-LIKE PROTEIN 6"/>
    <property type="match status" value="1"/>
</dbReference>
<keyword evidence="3 6" id="KW-0964">Secreted</keyword>
<organism evidence="7 8">
    <name type="scientific">Zingiber officinale</name>
    <name type="common">Ginger</name>
    <name type="synonym">Amomum zingiber</name>
    <dbReference type="NCBI Taxonomy" id="94328"/>
    <lineage>
        <taxon>Eukaryota</taxon>
        <taxon>Viridiplantae</taxon>
        <taxon>Streptophyta</taxon>
        <taxon>Embryophyta</taxon>
        <taxon>Tracheophyta</taxon>
        <taxon>Spermatophyta</taxon>
        <taxon>Magnoliopsida</taxon>
        <taxon>Liliopsida</taxon>
        <taxon>Zingiberales</taxon>
        <taxon>Zingiberaceae</taxon>
        <taxon>Zingiber</taxon>
    </lineage>
</organism>
<dbReference type="AlphaFoldDB" id="A0A8J5HYF0"/>
<evidence type="ECO:0000256" key="5">
    <source>
        <dbReference type="ARBA" id="ARBA00023157"/>
    </source>
</evidence>
<dbReference type="InterPro" id="IPR039455">
    <property type="entry name" value="EPFL"/>
</dbReference>
<dbReference type="GO" id="GO:0010052">
    <property type="term" value="P:guard cell differentiation"/>
    <property type="evidence" value="ECO:0007669"/>
    <property type="project" value="UniProtKB-UniRule"/>
</dbReference>
<gene>
    <name evidence="7" type="ORF">ZIOFF_003395</name>
</gene>
<proteinExistence type="inferred from homology"/>
<name>A0A8J5HYF0_ZINOF</name>
<evidence type="ECO:0000256" key="1">
    <source>
        <dbReference type="ARBA" id="ARBA00004613"/>
    </source>
</evidence>
<evidence type="ECO:0000313" key="8">
    <source>
        <dbReference type="Proteomes" id="UP000734854"/>
    </source>
</evidence>